<comment type="caution">
    <text evidence="2">The sequence shown here is derived from an EMBL/GenBank/DDBJ whole genome shotgun (WGS) entry which is preliminary data.</text>
</comment>
<dbReference type="AlphaFoldDB" id="A0A062V059"/>
<sequence>MARVEAKKCVSCGVNLIERGYARFPCPQCGTELGRCISCRHQNNPYKCPVCGFEGP</sequence>
<dbReference type="NCBIfam" id="NF041909">
    <property type="entry name" value="HVO_2753"/>
    <property type="match status" value="1"/>
</dbReference>
<dbReference type="PANTHER" id="PTHR40733">
    <property type="entry name" value="ZINC-RIBBON RNA-BINDING PROTEIN INVOLVED IN TRANSLATION-RELATED"/>
    <property type="match status" value="1"/>
</dbReference>
<name>A0A062V059_9EURY</name>
<protein>
    <submittedName>
        <fullName evidence="2">Putative Zn-ribbon RNA-binding protein with a function in translation</fullName>
    </submittedName>
</protein>
<dbReference type="RefSeq" id="WP_081810137.1">
    <property type="nucleotide sequence ID" value="NZ_JMIY01000002.1"/>
</dbReference>
<dbReference type="PANTHER" id="PTHR40733:SF1">
    <property type="entry name" value="SMALL ZINC FINGER PROTEIN HVO-2753-LIKE ZINC-BINDING POCKET DOMAIN-CONTAINING PROTEIN"/>
    <property type="match status" value="1"/>
</dbReference>
<reference evidence="2 3" key="1">
    <citation type="journal article" date="2013" name="Nature">
        <title>Anaerobic oxidation of methane coupled to nitrate reduction in a novel archaeal lineage.</title>
        <authorList>
            <person name="Haroon M.F."/>
            <person name="Hu S."/>
            <person name="Shi Y."/>
            <person name="Imelfort M."/>
            <person name="Keller J."/>
            <person name="Hugenholtz P."/>
            <person name="Yuan Z."/>
            <person name="Tyson G.W."/>
        </authorList>
    </citation>
    <scope>NUCLEOTIDE SEQUENCE [LARGE SCALE GENOMIC DNA]</scope>
    <source>
        <strain evidence="2 3">ANME-2d</strain>
    </source>
</reference>
<evidence type="ECO:0000313" key="3">
    <source>
        <dbReference type="Proteomes" id="UP000027153"/>
    </source>
</evidence>
<proteinExistence type="predicted"/>
<accession>A0A062V059</accession>
<dbReference type="InterPro" id="IPR011668">
    <property type="entry name" value="HVO_2753-like_ZBP"/>
</dbReference>
<dbReference type="NCBIfam" id="NF011481">
    <property type="entry name" value="PRK14890.1"/>
    <property type="match status" value="1"/>
</dbReference>
<dbReference type="InterPro" id="IPR049683">
    <property type="entry name" value="HVO_2753-like_euryarch"/>
</dbReference>
<organism evidence="2 3">
    <name type="scientific">Candidatus Methanoperedens nitratireducens</name>
    <dbReference type="NCBI Taxonomy" id="1392998"/>
    <lineage>
        <taxon>Archaea</taxon>
        <taxon>Methanobacteriati</taxon>
        <taxon>Methanobacteriota</taxon>
        <taxon>Stenosarchaea group</taxon>
        <taxon>Methanomicrobia</taxon>
        <taxon>Methanosarcinales</taxon>
        <taxon>ANME-2 cluster</taxon>
        <taxon>Candidatus Methanoperedentaceae</taxon>
        <taxon>Candidatus Methanoperedens</taxon>
    </lineage>
</organism>
<feature type="domain" description="Small zinc finger protein HVO-2753-like zinc-binding pocket" evidence="1">
    <location>
        <begin position="9"/>
        <end position="52"/>
    </location>
</feature>
<dbReference type="InterPro" id="IPR044720">
    <property type="entry name" value="HVO_2753-like"/>
</dbReference>
<keyword evidence="3" id="KW-1185">Reference proteome</keyword>
<dbReference type="EMBL" id="JMIY01000002">
    <property type="protein sequence ID" value="KCZ72526.1"/>
    <property type="molecule type" value="Genomic_DNA"/>
</dbReference>
<dbReference type="Pfam" id="PF07754">
    <property type="entry name" value="HVO_2753_ZBP"/>
    <property type="match status" value="1"/>
</dbReference>
<gene>
    <name evidence="2" type="ORF">ANME2D_00955</name>
</gene>
<dbReference type="OrthoDB" id="35104at2157"/>
<evidence type="ECO:0000259" key="1">
    <source>
        <dbReference type="Pfam" id="PF07754"/>
    </source>
</evidence>
<evidence type="ECO:0000313" key="2">
    <source>
        <dbReference type="EMBL" id="KCZ72526.1"/>
    </source>
</evidence>
<dbReference type="Proteomes" id="UP000027153">
    <property type="component" value="Unassembled WGS sequence"/>
</dbReference>